<dbReference type="Pfam" id="PF13246">
    <property type="entry name" value="Cation_ATPase"/>
    <property type="match status" value="1"/>
</dbReference>
<accession>A0A915LV17</accession>
<protein>
    <submittedName>
        <fullName evidence="2">Uncharacterized protein</fullName>
    </submittedName>
</protein>
<evidence type="ECO:0000313" key="1">
    <source>
        <dbReference type="Proteomes" id="UP000887561"/>
    </source>
</evidence>
<dbReference type="WBParaSite" id="scaffold20088_cov147.g19402">
    <property type="protein sequence ID" value="scaffold20088_cov147.g19402"/>
    <property type="gene ID" value="scaffold20088_cov147.g19402"/>
</dbReference>
<organism evidence="1 2">
    <name type="scientific">Meloidogyne javanica</name>
    <name type="common">Root-knot nematode worm</name>
    <dbReference type="NCBI Taxonomy" id="6303"/>
    <lineage>
        <taxon>Eukaryota</taxon>
        <taxon>Metazoa</taxon>
        <taxon>Ecdysozoa</taxon>
        <taxon>Nematoda</taxon>
        <taxon>Chromadorea</taxon>
        <taxon>Rhabditida</taxon>
        <taxon>Tylenchina</taxon>
        <taxon>Tylenchomorpha</taxon>
        <taxon>Tylenchoidea</taxon>
        <taxon>Meloidogynidae</taxon>
        <taxon>Meloidogyninae</taxon>
        <taxon>Meloidogyne</taxon>
        <taxon>Meloidogyne incognita group</taxon>
    </lineage>
</organism>
<dbReference type="SUPFAM" id="SSF81660">
    <property type="entry name" value="Metal cation-transporting ATPase, ATP-binding domain N"/>
    <property type="match status" value="1"/>
</dbReference>
<dbReference type="AlphaFoldDB" id="A0A915LV17"/>
<evidence type="ECO:0000313" key="2">
    <source>
        <dbReference type="WBParaSite" id="scaffold20088_cov147.g19402"/>
    </source>
</evidence>
<sequence>MFVKGAPEGVLSRCTHVRIGDQKVPLTPAMTQKIVQHCVKYGTGQDTLRCLALGTVDEPPTPNAYNFYLNILYLYLEYSGAQK</sequence>
<dbReference type="InterPro" id="IPR023299">
    <property type="entry name" value="ATPase_P-typ_cyto_dom_N"/>
</dbReference>
<proteinExistence type="predicted"/>
<dbReference type="GO" id="GO:0000166">
    <property type="term" value="F:nucleotide binding"/>
    <property type="evidence" value="ECO:0007669"/>
    <property type="project" value="InterPro"/>
</dbReference>
<dbReference type="Proteomes" id="UP000887561">
    <property type="component" value="Unplaced"/>
</dbReference>
<name>A0A915LV17_MELJA</name>
<reference evidence="2" key="1">
    <citation type="submission" date="2022-11" db="UniProtKB">
        <authorList>
            <consortium name="WormBaseParasite"/>
        </authorList>
    </citation>
    <scope>IDENTIFICATION</scope>
</reference>
<dbReference type="Gene3D" id="3.40.1110.10">
    <property type="entry name" value="Calcium-transporting ATPase, cytoplasmic domain N"/>
    <property type="match status" value="1"/>
</dbReference>
<keyword evidence="1" id="KW-1185">Reference proteome</keyword>